<dbReference type="InterPro" id="IPR001173">
    <property type="entry name" value="Glyco_trans_2-like"/>
</dbReference>
<dbReference type="OMA" id="KCFRREV"/>
<keyword evidence="2 6" id="KW-0328">Glycosyltransferase</keyword>
<evidence type="ECO:0000256" key="4">
    <source>
        <dbReference type="SAM" id="MobiDB-lite"/>
    </source>
</evidence>
<dbReference type="GO" id="GO:0004582">
    <property type="term" value="F:dolichyl-phosphate beta-D-mannosyltransferase activity"/>
    <property type="evidence" value="ECO:0007669"/>
    <property type="project" value="InterPro"/>
</dbReference>
<dbReference type="Gene3D" id="3.90.550.10">
    <property type="entry name" value="Spore Coat Polysaccharide Biosynthesis Protein SpsA, Chain A"/>
    <property type="match status" value="1"/>
</dbReference>
<keyword evidence="3 6" id="KW-0808">Transferase</keyword>
<dbReference type="Proteomes" id="UP000293613">
    <property type="component" value="Unassembled WGS sequence"/>
</dbReference>
<dbReference type="CDD" id="cd06442">
    <property type="entry name" value="DPM1_like"/>
    <property type="match status" value="1"/>
</dbReference>
<dbReference type="GO" id="GO:0009247">
    <property type="term" value="P:glycolipid biosynthetic process"/>
    <property type="evidence" value="ECO:0007669"/>
    <property type="project" value="TreeGrafter"/>
</dbReference>
<sequence length="343" mass="38888">MAQVNSGHRVCVVMPTYNERDNLEPTLTDLFLRNAGVDVLIVDDNSPDGTGTLADVISRVTRLPQDLNVEHNENDVLRDVSFADEDSDSSLYSDTQVSTQDLKIADRLASCTMDSRVFVLHRPGKQGLGTAYIQGFEWALGHRYDIVCEMDMDGSHRPQDLRAIIDVLERHPQVDLVLGSRRVPGGSTQDWPWYRDVISRAGSQYARVMLGLKVRDMTSGFRAYRSRILRQIDLDGIDANGYVFQIDMTRRVIAAGGHVVEVPIVFPDRTKGDSKMDGSIVREAMRKVTQWGFTRMQQTILHNNERMERQVEDDLELPGQLMREDAGLAQDDPEQSEEYMERE</sequence>
<dbReference type="GeneID" id="29696431"/>
<comment type="caution">
    <text evidence="6">The sequence shown here is derived from an EMBL/GenBank/DDBJ whole genome shotgun (WGS) entry which is preliminary data.</text>
</comment>
<name>A0A315RXK4_BIFAN</name>
<feature type="region of interest" description="Disordered" evidence="4">
    <location>
        <begin position="315"/>
        <end position="343"/>
    </location>
</feature>
<feature type="compositionally biased region" description="Acidic residues" evidence="4">
    <location>
        <begin position="331"/>
        <end position="343"/>
    </location>
</feature>
<evidence type="ECO:0000256" key="3">
    <source>
        <dbReference type="ARBA" id="ARBA00022679"/>
    </source>
</evidence>
<evidence type="ECO:0000256" key="1">
    <source>
        <dbReference type="ARBA" id="ARBA00006739"/>
    </source>
</evidence>
<dbReference type="AlphaFoldDB" id="A0A315RXK4"/>
<feature type="domain" description="Glycosyltransferase 2-like" evidence="5">
    <location>
        <begin position="11"/>
        <end position="71"/>
    </location>
</feature>
<dbReference type="GO" id="GO:0016020">
    <property type="term" value="C:membrane"/>
    <property type="evidence" value="ECO:0007669"/>
    <property type="project" value="GOC"/>
</dbReference>
<dbReference type="RefSeq" id="WP_004218287.1">
    <property type="nucleotide sequence ID" value="NZ_CAKMAC010000004.1"/>
</dbReference>
<dbReference type="SUPFAM" id="SSF53448">
    <property type="entry name" value="Nucleotide-diphospho-sugar transferases"/>
    <property type="match status" value="1"/>
</dbReference>
<dbReference type="PANTHER" id="PTHR43398:SF1">
    <property type="entry name" value="DOLICHOL-PHOSPHATE MANNOSYLTRANSFERASE SUBUNIT 1"/>
    <property type="match status" value="1"/>
</dbReference>
<dbReference type="FunFam" id="3.90.550.10:FF:000122">
    <property type="entry name" value="Dolichol-phosphate mannosyltransferase subunit 1"/>
    <property type="match status" value="1"/>
</dbReference>
<accession>A0A315RXK4</accession>
<organism evidence="6 7">
    <name type="scientific">Bifidobacterium animalis subsp. lactis</name>
    <name type="common">Bifidobacterium lactis</name>
    <dbReference type="NCBI Taxonomy" id="302911"/>
    <lineage>
        <taxon>Bacteria</taxon>
        <taxon>Bacillati</taxon>
        <taxon>Actinomycetota</taxon>
        <taxon>Actinomycetes</taxon>
        <taxon>Bifidobacteriales</taxon>
        <taxon>Bifidobacteriaceae</taxon>
        <taxon>Bifidobacterium</taxon>
    </lineage>
</organism>
<gene>
    <name evidence="6" type="ORF">PG2011B_1360</name>
</gene>
<reference evidence="6 7" key="1">
    <citation type="journal article" date="2019" name="Appl. Environ. Microbiol.">
        <title>Dissecting the evolutionary development of the Bifidobacterium animalis species through comparative genomics analyses.</title>
        <authorList>
            <person name="Lugli G.A."/>
            <person name="Mancino W."/>
            <person name="Milani C."/>
            <person name="Duranti S."/>
            <person name="Mancabelli L."/>
            <person name="Napoli S."/>
            <person name="Mangifesta M."/>
            <person name="Viappiani A."/>
            <person name="Anzalone R."/>
            <person name="Longhi G."/>
            <person name="van Sinderen D."/>
            <person name="Ventura M."/>
            <person name="Turroni F."/>
        </authorList>
    </citation>
    <scope>NUCLEOTIDE SEQUENCE [LARGE SCALE GENOMIC DNA]</scope>
    <source>
        <strain evidence="6 7">2011B</strain>
    </source>
</reference>
<evidence type="ECO:0000313" key="6">
    <source>
        <dbReference type="EMBL" id="RYM93625.1"/>
    </source>
</evidence>
<proteinExistence type="inferred from homology"/>
<protein>
    <submittedName>
        <fullName evidence="6">Dolichyl-phosphate beta-D-mannosyltransferase</fullName>
    </submittedName>
</protein>
<comment type="similarity">
    <text evidence="1">Belongs to the glycosyltransferase 2 family.</text>
</comment>
<dbReference type="PANTHER" id="PTHR43398">
    <property type="entry name" value="DOLICHOL-PHOSPHATE MANNOSYLTRANSFERASE SUBUNIT 1"/>
    <property type="match status" value="1"/>
</dbReference>
<dbReference type="EMBL" id="RSCO01000031">
    <property type="protein sequence ID" value="RYM93625.1"/>
    <property type="molecule type" value="Genomic_DNA"/>
</dbReference>
<feature type="domain" description="Glycosyltransferase 2-like" evidence="5">
    <location>
        <begin position="102"/>
        <end position="232"/>
    </location>
</feature>
<dbReference type="InterPro" id="IPR039528">
    <property type="entry name" value="DPM1-like"/>
</dbReference>
<evidence type="ECO:0000259" key="5">
    <source>
        <dbReference type="Pfam" id="PF00535"/>
    </source>
</evidence>
<evidence type="ECO:0000313" key="7">
    <source>
        <dbReference type="Proteomes" id="UP000293613"/>
    </source>
</evidence>
<dbReference type="Pfam" id="PF00535">
    <property type="entry name" value="Glycos_transf_2"/>
    <property type="match status" value="2"/>
</dbReference>
<dbReference type="InterPro" id="IPR029044">
    <property type="entry name" value="Nucleotide-diphossugar_trans"/>
</dbReference>
<evidence type="ECO:0000256" key="2">
    <source>
        <dbReference type="ARBA" id="ARBA00022676"/>
    </source>
</evidence>